<reference evidence="7" key="1">
    <citation type="journal article" date="2019" name="Int. J. Syst. Evol. Microbiol.">
        <title>The Global Catalogue of Microorganisms (GCM) 10K type strain sequencing project: providing services to taxonomists for standard genome sequencing and annotation.</title>
        <authorList>
            <consortium name="The Broad Institute Genomics Platform"/>
            <consortium name="The Broad Institute Genome Sequencing Center for Infectious Disease"/>
            <person name="Wu L."/>
            <person name="Ma J."/>
        </authorList>
    </citation>
    <scope>NUCLEOTIDE SEQUENCE [LARGE SCALE GENOMIC DNA]</scope>
    <source>
        <strain evidence="7">JCM 14303</strain>
    </source>
</reference>
<dbReference type="PROSITE" id="PS51077">
    <property type="entry name" value="HTH_ICLR"/>
    <property type="match status" value="1"/>
</dbReference>
<dbReference type="PANTHER" id="PTHR30136">
    <property type="entry name" value="HELIX-TURN-HELIX TRANSCRIPTIONAL REGULATOR, ICLR FAMILY"/>
    <property type="match status" value="1"/>
</dbReference>
<organism evidence="6 7">
    <name type="scientific">Kribbella lupini</name>
    <dbReference type="NCBI Taxonomy" id="291602"/>
    <lineage>
        <taxon>Bacteria</taxon>
        <taxon>Bacillati</taxon>
        <taxon>Actinomycetota</taxon>
        <taxon>Actinomycetes</taxon>
        <taxon>Propionibacteriales</taxon>
        <taxon>Kribbellaceae</taxon>
        <taxon>Kribbella</taxon>
    </lineage>
</organism>
<dbReference type="RefSeq" id="WP_344181134.1">
    <property type="nucleotide sequence ID" value="NZ_BAAANC010000003.1"/>
</dbReference>
<evidence type="ECO:0000256" key="2">
    <source>
        <dbReference type="ARBA" id="ARBA00023125"/>
    </source>
</evidence>
<dbReference type="Pfam" id="PF01614">
    <property type="entry name" value="IclR_C"/>
    <property type="match status" value="1"/>
</dbReference>
<dbReference type="Proteomes" id="UP001500363">
    <property type="component" value="Unassembled WGS sequence"/>
</dbReference>
<dbReference type="InterPro" id="IPR005471">
    <property type="entry name" value="Tscrpt_reg_IclR_N"/>
</dbReference>
<dbReference type="PROSITE" id="PS51078">
    <property type="entry name" value="ICLR_ED"/>
    <property type="match status" value="1"/>
</dbReference>
<feature type="domain" description="IclR-ED" evidence="5">
    <location>
        <begin position="71"/>
        <end position="251"/>
    </location>
</feature>
<feature type="domain" description="HTH iclR-type" evidence="4">
    <location>
        <begin position="8"/>
        <end position="70"/>
    </location>
</feature>
<accession>A0ABP4MX33</accession>
<dbReference type="SUPFAM" id="SSF46785">
    <property type="entry name" value="Winged helix' DNA-binding domain"/>
    <property type="match status" value="1"/>
</dbReference>
<dbReference type="SMART" id="SM00346">
    <property type="entry name" value="HTH_ICLR"/>
    <property type="match status" value="1"/>
</dbReference>
<evidence type="ECO:0000256" key="1">
    <source>
        <dbReference type="ARBA" id="ARBA00023015"/>
    </source>
</evidence>
<sequence>MVTEAGTNQSVERAVAVLRAFGGSSAGTLRVTEVAHLTGLRQSTASRLLSTLEQAAFVERDADGQYRLGADLITLAGVAVNGHPVHHAARQPAQSLAAATGLGANVAVRRGREAFYLCNFEGRLAPRAFALTGRRNPLHATALGKCLLLDVDGRRELLGELERYTPRTITDHAVLDTVLGQVAWQGYSTETEELSLSRSCLAAPLRDRSGRVVAALSLSGPSSVVDLATREQELSRLVVETADAINSQLGHHGPADHQISAPIRRLDQRSRS</sequence>
<dbReference type="InterPro" id="IPR029016">
    <property type="entry name" value="GAF-like_dom_sf"/>
</dbReference>
<keyword evidence="2" id="KW-0238">DNA-binding</keyword>
<dbReference type="Pfam" id="PF09339">
    <property type="entry name" value="HTH_IclR"/>
    <property type="match status" value="1"/>
</dbReference>
<keyword evidence="1" id="KW-0805">Transcription regulation</keyword>
<dbReference type="EMBL" id="BAAANC010000003">
    <property type="protein sequence ID" value="GAA1551753.1"/>
    <property type="molecule type" value="Genomic_DNA"/>
</dbReference>
<dbReference type="PANTHER" id="PTHR30136:SF24">
    <property type="entry name" value="HTH-TYPE TRANSCRIPTIONAL REPRESSOR ALLR"/>
    <property type="match status" value="1"/>
</dbReference>
<evidence type="ECO:0000313" key="7">
    <source>
        <dbReference type="Proteomes" id="UP001500363"/>
    </source>
</evidence>
<evidence type="ECO:0000313" key="6">
    <source>
        <dbReference type="EMBL" id="GAA1551753.1"/>
    </source>
</evidence>
<keyword evidence="3" id="KW-0804">Transcription</keyword>
<protein>
    <submittedName>
        <fullName evidence="6">IclR family transcriptional regulator</fullName>
    </submittedName>
</protein>
<gene>
    <name evidence="6" type="ORF">GCM10009741_65330</name>
</gene>
<proteinExistence type="predicted"/>
<evidence type="ECO:0000256" key="3">
    <source>
        <dbReference type="ARBA" id="ARBA00023163"/>
    </source>
</evidence>
<dbReference type="Gene3D" id="3.30.450.40">
    <property type="match status" value="1"/>
</dbReference>
<comment type="caution">
    <text evidence="6">The sequence shown here is derived from an EMBL/GenBank/DDBJ whole genome shotgun (WGS) entry which is preliminary data.</text>
</comment>
<dbReference type="SUPFAM" id="SSF55781">
    <property type="entry name" value="GAF domain-like"/>
    <property type="match status" value="1"/>
</dbReference>
<dbReference type="InterPro" id="IPR036388">
    <property type="entry name" value="WH-like_DNA-bd_sf"/>
</dbReference>
<dbReference type="Gene3D" id="1.10.10.10">
    <property type="entry name" value="Winged helix-like DNA-binding domain superfamily/Winged helix DNA-binding domain"/>
    <property type="match status" value="1"/>
</dbReference>
<evidence type="ECO:0000259" key="5">
    <source>
        <dbReference type="PROSITE" id="PS51078"/>
    </source>
</evidence>
<dbReference type="InterPro" id="IPR036390">
    <property type="entry name" value="WH_DNA-bd_sf"/>
</dbReference>
<dbReference type="InterPro" id="IPR014757">
    <property type="entry name" value="Tscrpt_reg_IclR_C"/>
</dbReference>
<name>A0ABP4MX33_9ACTN</name>
<evidence type="ECO:0000259" key="4">
    <source>
        <dbReference type="PROSITE" id="PS51077"/>
    </source>
</evidence>
<keyword evidence="7" id="KW-1185">Reference proteome</keyword>
<dbReference type="InterPro" id="IPR050707">
    <property type="entry name" value="HTH_MetabolicPath_Reg"/>
</dbReference>